<name>A0A437S935_9FIRM</name>
<dbReference type="PRINTS" id="PR00335">
    <property type="entry name" value="KUPTAKETRKA"/>
</dbReference>
<sequence length="457" mass="51566">MEVLIIGAGEMGQEIIRSMSMEDYSITVVDSDEKFLSEIDSNIKIKTVLGNGLDRKLLKSLDIGNFDFVVALTDSDKINILICTMSKNLGAKYTISLIRQADSIDELFYLRDSLGIDYIVNPDLEIAKSIEIIIKDKLVYQSDSFGKGKIEVAGHYVDNDKEFEGQKLKDIGSLTTLLVVAIQRGSELIIPNGDTEIKRNDFLYLMGLSKDVMSFKMKYFRFEVKDERENILIVGGGGTSKKLVEMIDDYDITIVEKNAEKVEDLRNKYPDIFVIKREFKGLDFFDKPEIENVNIFLALTENDELNIVLGMMARESGIAQVIIKLTTMNYAKIVDSLNLTAVLNPLTVTSNRIIKRLRSDRTVSIQLAFNGEAEISEIKLDDKSELIGKTIEEISLPKGILIGGIMREDNAAIVPRGNSRIEKGDTLIIFYKSENRKQLERFIAPNISKGFLDRFFN</sequence>
<dbReference type="Pfam" id="PF02254">
    <property type="entry name" value="TrkA_N"/>
    <property type="match status" value="2"/>
</dbReference>
<protein>
    <recommendedName>
        <fullName evidence="1">Trk system potassium uptake protein TrkA</fullName>
    </recommendedName>
</protein>
<keyword evidence="4" id="KW-0630">Potassium</keyword>
<evidence type="ECO:0000256" key="6">
    <source>
        <dbReference type="ARBA" id="ARBA00023065"/>
    </source>
</evidence>
<evidence type="ECO:0000256" key="1">
    <source>
        <dbReference type="ARBA" id="ARBA00017378"/>
    </source>
</evidence>
<dbReference type="InterPro" id="IPR006037">
    <property type="entry name" value="RCK_C"/>
</dbReference>
<keyword evidence="2" id="KW-0813">Transport</keyword>
<feature type="domain" description="RCK C-terminal" evidence="8">
    <location>
        <begin position="362"/>
        <end position="445"/>
    </location>
</feature>
<dbReference type="PROSITE" id="PS51202">
    <property type="entry name" value="RCK_C"/>
    <property type="match status" value="2"/>
</dbReference>
<dbReference type="SUPFAM" id="SSF51735">
    <property type="entry name" value="NAD(P)-binding Rossmann-fold domains"/>
    <property type="match status" value="2"/>
</dbReference>
<proteinExistence type="predicted"/>
<dbReference type="PANTHER" id="PTHR43833">
    <property type="entry name" value="POTASSIUM CHANNEL PROTEIN 2-RELATED-RELATED"/>
    <property type="match status" value="1"/>
</dbReference>
<evidence type="ECO:0000256" key="4">
    <source>
        <dbReference type="ARBA" id="ARBA00022958"/>
    </source>
</evidence>
<dbReference type="RefSeq" id="WP_127723286.1">
    <property type="nucleotide sequence ID" value="NZ_RLIH01000002.1"/>
</dbReference>
<keyword evidence="5" id="KW-0520">NAD</keyword>
<dbReference type="PANTHER" id="PTHR43833:SF5">
    <property type="entry name" value="TRK SYSTEM POTASSIUM UPTAKE PROTEIN TRKA"/>
    <property type="match status" value="1"/>
</dbReference>
<evidence type="ECO:0000256" key="5">
    <source>
        <dbReference type="ARBA" id="ARBA00023027"/>
    </source>
</evidence>
<dbReference type="GO" id="GO:0005886">
    <property type="term" value="C:plasma membrane"/>
    <property type="evidence" value="ECO:0007669"/>
    <property type="project" value="InterPro"/>
</dbReference>
<dbReference type="Gene3D" id="3.30.70.1450">
    <property type="entry name" value="Regulator of K+ conductance, C-terminal domain"/>
    <property type="match status" value="2"/>
</dbReference>
<dbReference type="AlphaFoldDB" id="A0A437S935"/>
<reference evidence="9 10" key="1">
    <citation type="submission" date="2018-11" db="EMBL/GenBank/DDBJ databases">
        <title>Genome sequencing and assembly of Anaerosphaera sp. nov., GS7-6-2.</title>
        <authorList>
            <person name="Rettenmaier R."/>
            <person name="Liebl W."/>
            <person name="Zverlov V."/>
        </authorList>
    </citation>
    <scope>NUCLEOTIDE SEQUENCE [LARGE SCALE GENOMIC DNA]</scope>
    <source>
        <strain evidence="9 10">GS7-6-2</strain>
    </source>
</reference>
<evidence type="ECO:0000259" key="8">
    <source>
        <dbReference type="PROSITE" id="PS51202"/>
    </source>
</evidence>
<keyword evidence="3" id="KW-0633">Potassium transport</keyword>
<dbReference type="Pfam" id="PF02080">
    <property type="entry name" value="TrkA_C"/>
    <property type="match status" value="2"/>
</dbReference>
<feature type="domain" description="RCK C-terminal" evidence="8">
    <location>
        <begin position="140"/>
        <end position="221"/>
    </location>
</feature>
<evidence type="ECO:0000256" key="2">
    <source>
        <dbReference type="ARBA" id="ARBA00022448"/>
    </source>
</evidence>
<dbReference type="InterPro" id="IPR003148">
    <property type="entry name" value="RCK_N"/>
</dbReference>
<dbReference type="SUPFAM" id="SSF116726">
    <property type="entry name" value="TrkA C-terminal domain-like"/>
    <property type="match status" value="2"/>
</dbReference>
<accession>A0A437S935</accession>
<dbReference type="InterPro" id="IPR036291">
    <property type="entry name" value="NAD(P)-bd_dom_sf"/>
</dbReference>
<dbReference type="InterPro" id="IPR036721">
    <property type="entry name" value="RCK_C_sf"/>
</dbReference>
<dbReference type="PROSITE" id="PS51201">
    <property type="entry name" value="RCK_N"/>
    <property type="match status" value="1"/>
</dbReference>
<feature type="domain" description="RCK N-terminal" evidence="7">
    <location>
        <begin position="1"/>
        <end position="120"/>
    </location>
</feature>
<dbReference type="Proteomes" id="UP000288812">
    <property type="component" value="Unassembled WGS sequence"/>
</dbReference>
<gene>
    <name evidence="9" type="primary">trkA</name>
    <name evidence="9" type="ORF">EF514_01995</name>
</gene>
<dbReference type="GO" id="GO:0015079">
    <property type="term" value="F:potassium ion transmembrane transporter activity"/>
    <property type="evidence" value="ECO:0007669"/>
    <property type="project" value="InterPro"/>
</dbReference>
<keyword evidence="10" id="KW-1185">Reference proteome</keyword>
<dbReference type="Gene3D" id="3.40.50.720">
    <property type="entry name" value="NAD(P)-binding Rossmann-like Domain"/>
    <property type="match status" value="2"/>
</dbReference>
<evidence type="ECO:0000313" key="9">
    <source>
        <dbReference type="EMBL" id="RVU55522.1"/>
    </source>
</evidence>
<dbReference type="EMBL" id="RLIH01000002">
    <property type="protein sequence ID" value="RVU55522.1"/>
    <property type="molecule type" value="Genomic_DNA"/>
</dbReference>
<dbReference type="InterPro" id="IPR050721">
    <property type="entry name" value="Trk_Ktr_HKT_K-transport"/>
</dbReference>
<evidence type="ECO:0000256" key="3">
    <source>
        <dbReference type="ARBA" id="ARBA00022538"/>
    </source>
</evidence>
<dbReference type="NCBIfam" id="NF007039">
    <property type="entry name" value="PRK09496.3-2"/>
    <property type="match status" value="1"/>
</dbReference>
<organism evidence="9 10">
    <name type="scientific">Anaerosphaera multitolerans</name>
    <dbReference type="NCBI Taxonomy" id="2487351"/>
    <lineage>
        <taxon>Bacteria</taxon>
        <taxon>Bacillati</taxon>
        <taxon>Bacillota</taxon>
        <taxon>Tissierellia</taxon>
        <taxon>Tissierellales</taxon>
        <taxon>Peptoniphilaceae</taxon>
        <taxon>Anaerosphaera</taxon>
    </lineage>
</organism>
<dbReference type="OrthoDB" id="9775180at2"/>
<keyword evidence="6" id="KW-0406">Ion transport</keyword>
<evidence type="ECO:0000313" key="10">
    <source>
        <dbReference type="Proteomes" id="UP000288812"/>
    </source>
</evidence>
<dbReference type="InterPro" id="IPR006036">
    <property type="entry name" value="K_uptake_TrkA"/>
</dbReference>
<evidence type="ECO:0000259" key="7">
    <source>
        <dbReference type="PROSITE" id="PS51201"/>
    </source>
</evidence>
<comment type="caution">
    <text evidence="9">The sequence shown here is derived from an EMBL/GenBank/DDBJ whole genome shotgun (WGS) entry which is preliminary data.</text>
</comment>